<dbReference type="PATRIC" id="fig|1423892.3.peg.13"/>
<dbReference type="InterPro" id="IPR007430">
    <property type="entry name" value="VirB8"/>
</dbReference>
<dbReference type="STRING" id="1423892.EMUR_00060"/>
<evidence type="ECO:0000256" key="2">
    <source>
        <dbReference type="ARBA" id="ARBA00022692"/>
    </source>
</evidence>
<gene>
    <name evidence="7" type="ORF">EMUR_00060</name>
</gene>
<dbReference type="GO" id="GO:0030255">
    <property type="term" value="P:protein secretion by the type IV secretion system"/>
    <property type="evidence" value="ECO:0007669"/>
    <property type="project" value="InterPro"/>
</dbReference>
<evidence type="ECO:0000256" key="1">
    <source>
        <dbReference type="ARBA" id="ARBA00004167"/>
    </source>
</evidence>
<comment type="subcellular location">
    <subcellularLocation>
        <location evidence="1">Membrane</location>
        <topology evidence="1">Single-pass membrane protein</topology>
    </subcellularLocation>
</comment>
<dbReference type="CDD" id="cd16424">
    <property type="entry name" value="VirB8"/>
    <property type="match status" value="1"/>
</dbReference>
<evidence type="ECO:0000259" key="6">
    <source>
        <dbReference type="Pfam" id="PF04335"/>
    </source>
</evidence>
<keyword evidence="8" id="KW-1185">Reference proteome</keyword>
<dbReference type="KEGG" id="emr:EMUR_00060"/>
<dbReference type="InterPro" id="IPR032710">
    <property type="entry name" value="NTF2-like_dom_sf"/>
</dbReference>
<keyword evidence="4 5" id="KW-0472">Membrane</keyword>
<dbReference type="Proteomes" id="UP000018689">
    <property type="component" value="Chromosome"/>
</dbReference>
<dbReference type="HOGENOM" id="CLU_068461_1_1_5"/>
<reference evidence="7 8" key="1">
    <citation type="journal article" date="2014" name="Genome Announc.">
        <title>Complete Genome Sequence of Ehrlichia muris Strain AS145T, a Model Monocytotropic Ehrlichia Strain.</title>
        <authorList>
            <person name="Thirumalapura N.R."/>
            <person name="Qin X."/>
            <person name="Kuriakose J.A."/>
            <person name="Walker D.H."/>
        </authorList>
    </citation>
    <scope>NUCLEOTIDE SEQUENCE [LARGE SCALE GENOMIC DNA]</scope>
    <source>
        <strain evidence="8">AS154</strain>
    </source>
</reference>
<keyword evidence="3 5" id="KW-1133">Transmembrane helix</keyword>
<dbReference type="AlphaFoldDB" id="V9R7S9"/>
<evidence type="ECO:0000256" key="5">
    <source>
        <dbReference type="SAM" id="Phobius"/>
    </source>
</evidence>
<dbReference type="Pfam" id="PF04335">
    <property type="entry name" value="VirB8"/>
    <property type="match status" value="1"/>
</dbReference>
<dbReference type="OrthoDB" id="7366154at2"/>
<sequence>MFKKFRKKNNNNNPSDVSLETTYSWHVSRYNSVVIQRNMLLFFTTVALSAVGISVFVISNISKNRTIEPFVVEIEKKSGITTLVNPTSVKQYSADEVLNNHFIIEYVRSRELFDPNNFQYNYYTKVRLFSNQTTYGEFRSWIRLSNPASPLNLYANVTSGYLKIRSLQHLRPGNVQVRFSLEFDHPNGTIKKDRIATLSFQYATLEMNEQERQINPLGFQITYYRADDEFL</sequence>
<name>V9R7S9_9RICK</name>
<dbReference type="GO" id="GO:0016020">
    <property type="term" value="C:membrane"/>
    <property type="evidence" value="ECO:0007669"/>
    <property type="project" value="UniProtKB-SubCell"/>
</dbReference>
<protein>
    <recommendedName>
        <fullName evidence="6">Bacterial virulence protein VirB8 domain-containing protein</fullName>
    </recommendedName>
</protein>
<dbReference type="PIRSF" id="PIRSF003299">
    <property type="entry name" value="VirB8_PtlE"/>
    <property type="match status" value="1"/>
</dbReference>
<evidence type="ECO:0000256" key="4">
    <source>
        <dbReference type="ARBA" id="ARBA00023136"/>
    </source>
</evidence>
<dbReference type="RefSeq" id="WP_024071662.1">
    <property type="nucleotide sequence ID" value="NC_023063.1"/>
</dbReference>
<feature type="transmembrane region" description="Helical" evidence="5">
    <location>
        <begin position="39"/>
        <end position="58"/>
    </location>
</feature>
<evidence type="ECO:0000256" key="3">
    <source>
        <dbReference type="ARBA" id="ARBA00022989"/>
    </source>
</evidence>
<evidence type="ECO:0000313" key="7">
    <source>
        <dbReference type="EMBL" id="AHC38876.1"/>
    </source>
</evidence>
<keyword evidence="2 5" id="KW-0812">Transmembrane</keyword>
<accession>V9R7S9</accession>
<dbReference type="Gene3D" id="3.10.450.230">
    <property type="entry name" value="VirB8 protein"/>
    <property type="match status" value="1"/>
</dbReference>
<proteinExistence type="predicted"/>
<dbReference type="EMBL" id="CP006917">
    <property type="protein sequence ID" value="AHC38876.1"/>
    <property type="molecule type" value="Genomic_DNA"/>
</dbReference>
<evidence type="ECO:0000313" key="8">
    <source>
        <dbReference type="Proteomes" id="UP000018689"/>
    </source>
</evidence>
<feature type="domain" description="Bacterial virulence protein VirB8" evidence="6">
    <location>
        <begin position="22"/>
        <end position="229"/>
    </location>
</feature>
<dbReference type="InterPro" id="IPR026264">
    <property type="entry name" value="VirB8/PtlE"/>
</dbReference>
<dbReference type="SUPFAM" id="SSF54427">
    <property type="entry name" value="NTF2-like"/>
    <property type="match status" value="1"/>
</dbReference>
<organism evidence="7 8">
    <name type="scientific">Ehrlichia muris AS145</name>
    <dbReference type="NCBI Taxonomy" id="1423892"/>
    <lineage>
        <taxon>Bacteria</taxon>
        <taxon>Pseudomonadati</taxon>
        <taxon>Pseudomonadota</taxon>
        <taxon>Alphaproteobacteria</taxon>
        <taxon>Rickettsiales</taxon>
        <taxon>Anaplasmataceae</taxon>
        <taxon>Ehrlichia</taxon>
    </lineage>
</organism>